<dbReference type="Pfam" id="PF25589">
    <property type="entry name" value="DUF7935"/>
    <property type="match status" value="1"/>
</dbReference>
<dbReference type="STRING" id="408657.SAMN04487995_2096"/>
<reference evidence="2 3" key="1">
    <citation type="submission" date="2016-10" db="EMBL/GenBank/DDBJ databases">
        <authorList>
            <person name="de Groot N.N."/>
        </authorList>
    </citation>
    <scope>NUCLEOTIDE SEQUENCE [LARGE SCALE GENOMIC DNA]</scope>
    <source>
        <strain evidence="2 3">DSM 19938</strain>
    </source>
</reference>
<dbReference type="InterPro" id="IPR057695">
    <property type="entry name" value="DUF7935"/>
</dbReference>
<organism evidence="2 3">
    <name type="scientific">Dyadobacter koreensis</name>
    <dbReference type="NCBI Taxonomy" id="408657"/>
    <lineage>
        <taxon>Bacteria</taxon>
        <taxon>Pseudomonadati</taxon>
        <taxon>Bacteroidota</taxon>
        <taxon>Cytophagia</taxon>
        <taxon>Cytophagales</taxon>
        <taxon>Spirosomataceae</taxon>
        <taxon>Dyadobacter</taxon>
    </lineage>
</organism>
<accession>A0A1H6THG8</accession>
<sequence>MEFYFLLSIITVGAIVTYGVYMTITKVAEKVFEKQRFDLHNKNTEITLPLRLQAYERMCLFLERITPNNLLLRVVPAASNSLELQHILLNEIREEFNHNLAQQIYISNEAWSHIVNAMNEIVSVVNQAAAEVESESPASELAKKIFAQVIGKEIQPTTHALTFLKQEIQGVFK</sequence>
<keyword evidence="1" id="KW-1133">Transmembrane helix</keyword>
<evidence type="ECO:0000313" key="3">
    <source>
        <dbReference type="Proteomes" id="UP000199532"/>
    </source>
</evidence>
<protein>
    <submittedName>
        <fullName evidence="2">Uncharacterized protein</fullName>
    </submittedName>
</protein>
<dbReference type="AlphaFoldDB" id="A0A1H6THG8"/>
<dbReference type="RefSeq" id="WP_090335106.1">
    <property type="nucleotide sequence ID" value="NZ_FNXY01000003.1"/>
</dbReference>
<name>A0A1H6THG8_9BACT</name>
<gene>
    <name evidence="2" type="ORF">SAMN04487995_2096</name>
</gene>
<keyword evidence="3" id="KW-1185">Reference proteome</keyword>
<keyword evidence="1" id="KW-0812">Transmembrane</keyword>
<dbReference type="EMBL" id="FNXY01000003">
    <property type="protein sequence ID" value="SEI76577.1"/>
    <property type="molecule type" value="Genomic_DNA"/>
</dbReference>
<keyword evidence="1" id="KW-0472">Membrane</keyword>
<dbReference type="Proteomes" id="UP000199532">
    <property type="component" value="Unassembled WGS sequence"/>
</dbReference>
<evidence type="ECO:0000313" key="2">
    <source>
        <dbReference type="EMBL" id="SEI76577.1"/>
    </source>
</evidence>
<proteinExistence type="predicted"/>
<dbReference type="OrthoDB" id="1493032at2"/>
<feature type="transmembrane region" description="Helical" evidence="1">
    <location>
        <begin position="6"/>
        <end position="24"/>
    </location>
</feature>
<evidence type="ECO:0000256" key="1">
    <source>
        <dbReference type="SAM" id="Phobius"/>
    </source>
</evidence>